<dbReference type="Pfam" id="PF13359">
    <property type="entry name" value="DDE_Tnp_4"/>
    <property type="match status" value="1"/>
</dbReference>
<dbReference type="GeneID" id="113212589"/>
<feature type="domain" description="DDE Tnp4" evidence="3">
    <location>
        <begin position="24"/>
        <end position="178"/>
    </location>
</feature>
<evidence type="ECO:0000259" key="3">
    <source>
        <dbReference type="Pfam" id="PF13359"/>
    </source>
</evidence>
<keyword evidence="4" id="KW-1185">Reference proteome</keyword>
<proteinExistence type="predicted"/>
<evidence type="ECO:0000256" key="1">
    <source>
        <dbReference type="ARBA" id="ARBA00001968"/>
    </source>
</evidence>
<keyword evidence="2" id="KW-0479">Metal-binding</keyword>
<dbReference type="OrthoDB" id="2668416at2759"/>
<dbReference type="GO" id="GO:0046872">
    <property type="term" value="F:metal ion binding"/>
    <property type="evidence" value="ECO:0007669"/>
    <property type="project" value="UniProtKB-KW"/>
</dbReference>
<dbReference type="AlphaFoldDB" id="A0A6J1T0T1"/>
<dbReference type="KEGG" id="foc:113212589"/>
<sequence>MLKREHIKARFERKYGYIGAVACIDGVHIEITAPLENRDQHVNRHHTYSMLVQAVCDDQLLYRDVYIGNPGAIGDVRNFDNSDLSMNLLTDPDMLSEGEHLLGDGAYILTDKLMIPYGDNGNIEPWMRTHNMLLSACRVRIENSFALLRAKNRRLKKLPMTNPYLVRYHITACFTITNFITLEGNECEGFTAPVPAPIPEADTIVFWKNQENLVLSNVNL</sequence>
<evidence type="ECO:0000313" key="5">
    <source>
        <dbReference type="RefSeq" id="XP_026287139.1"/>
    </source>
</evidence>
<dbReference type="RefSeq" id="XP_026287139.1">
    <property type="nucleotide sequence ID" value="XM_026431354.2"/>
</dbReference>
<reference evidence="5" key="1">
    <citation type="submission" date="2025-08" db="UniProtKB">
        <authorList>
            <consortium name="RefSeq"/>
        </authorList>
    </citation>
    <scope>IDENTIFICATION</scope>
    <source>
        <tissue evidence="5">Whole organism</tissue>
    </source>
</reference>
<evidence type="ECO:0000313" key="4">
    <source>
        <dbReference type="Proteomes" id="UP000504606"/>
    </source>
</evidence>
<protein>
    <submittedName>
        <fullName evidence="5">Uncharacterized protein LOC113212589</fullName>
    </submittedName>
</protein>
<organism evidence="4 5">
    <name type="scientific">Frankliniella occidentalis</name>
    <name type="common">Western flower thrips</name>
    <name type="synonym">Euthrips occidentalis</name>
    <dbReference type="NCBI Taxonomy" id="133901"/>
    <lineage>
        <taxon>Eukaryota</taxon>
        <taxon>Metazoa</taxon>
        <taxon>Ecdysozoa</taxon>
        <taxon>Arthropoda</taxon>
        <taxon>Hexapoda</taxon>
        <taxon>Insecta</taxon>
        <taxon>Pterygota</taxon>
        <taxon>Neoptera</taxon>
        <taxon>Paraneoptera</taxon>
        <taxon>Thysanoptera</taxon>
        <taxon>Terebrantia</taxon>
        <taxon>Thripoidea</taxon>
        <taxon>Thripidae</taxon>
        <taxon>Frankliniella</taxon>
    </lineage>
</organism>
<name>A0A6J1T0T1_FRAOC</name>
<evidence type="ECO:0000256" key="2">
    <source>
        <dbReference type="ARBA" id="ARBA00022723"/>
    </source>
</evidence>
<accession>A0A6J1T0T1</accession>
<dbReference type="Proteomes" id="UP000504606">
    <property type="component" value="Unplaced"/>
</dbReference>
<comment type="cofactor">
    <cofactor evidence="1">
        <name>a divalent metal cation</name>
        <dbReference type="ChEBI" id="CHEBI:60240"/>
    </cofactor>
</comment>
<gene>
    <name evidence="5" type="primary">LOC113212589</name>
</gene>
<dbReference type="InterPro" id="IPR027806">
    <property type="entry name" value="HARBI1_dom"/>
</dbReference>